<comment type="caution">
    <text evidence="2">The sequence shown here is derived from an EMBL/GenBank/DDBJ whole genome shotgun (WGS) entry which is preliminary data.</text>
</comment>
<organism evidence="2 3">
    <name type="scientific">Nonomuraea thailandensis</name>
    <dbReference type="NCBI Taxonomy" id="1188745"/>
    <lineage>
        <taxon>Bacteria</taxon>
        <taxon>Bacillati</taxon>
        <taxon>Actinomycetota</taxon>
        <taxon>Actinomycetes</taxon>
        <taxon>Streptosporangiales</taxon>
        <taxon>Streptosporangiaceae</taxon>
        <taxon>Nonomuraea</taxon>
    </lineage>
</organism>
<feature type="domain" description="HTH marR-type" evidence="1">
    <location>
        <begin position="17"/>
        <end position="67"/>
    </location>
</feature>
<reference evidence="2" key="1">
    <citation type="submission" date="2022-06" db="EMBL/GenBank/DDBJ databases">
        <title>Sequencing the genomes of 1000 actinobacteria strains.</title>
        <authorList>
            <person name="Klenk H.-P."/>
        </authorList>
    </citation>
    <scope>NUCLEOTIDE SEQUENCE</scope>
    <source>
        <strain evidence="2">DSM 46694</strain>
    </source>
</reference>
<dbReference type="SUPFAM" id="SSF46785">
    <property type="entry name" value="Winged helix' DNA-binding domain"/>
    <property type="match status" value="1"/>
</dbReference>
<dbReference type="InterPro" id="IPR000835">
    <property type="entry name" value="HTH_MarR-typ"/>
</dbReference>
<gene>
    <name evidence="2" type="ORF">HD597_012598</name>
</gene>
<dbReference type="Proteomes" id="UP001139648">
    <property type="component" value="Unassembled WGS sequence"/>
</dbReference>
<dbReference type="EMBL" id="JAMZEB010000002">
    <property type="protein sequence ID" value="MCP2365578.1"/>
    <property type="molecule type" value="Genomic_DNA"/>
</dbReference>
<dbReference type="InterPro" id="IPR036388">
    <property type="entry name" value="WH-like_DNA-bd_sf"/>
</dbReference>
<accession>A0A9X2H420</accession>
<keyword evidence="2" id="KW-0238">DNA-binding</keyword>
<protein>
    <submittedName>
        <fullName evidence="2">DNA-binding Lrp family transcriptional regulator</fullName>
    </submittedName>
</protein>
<dbReference type="AlphaFoldDB" id="A0A9X2H420"/>
<keyword evidence="3" id="KW-1185">Reference proteome</keyword>
<dbReference type="Pfam" id="PF12802">
    <property type="entry name" value="MarR_2"/>
    <property type="match status" value="1"/>
</dbReference>
<dbReference type="Gene3D" id="1.10.10.10">
    <property type="entry name" value="Winged helix-like DNA-binding domain superfamily/Winged helix DNA-binding domain"/>
    <property type="match status" value="1"/>
</dbReference>
<evidence type="ECO:0000313" key="2">
    <source>
        <dbReference type="EMBL" id="MCP2365578.1"/>
    </source>
</evidence>
<dbReference type="RefSeq" id="WP_253758975.1">
    <property type="nucleotide sequence ID" value="NZ_BAABKA010000055.1"/>
</dbReference>
<dbReference type="GO" id="GO:0003677">
    <property type="term" value="F:DNA binding"/>
    <property type="evidence" value="ECO:0007669"/>
    <property type="project" value="UniProtKB-KW"/>
</dbReference>
<proteinExistence type="predicted"/>
<dbReference type="GO" id="GO:0003700">
    <property type="term" value="F:DNA-binding transcription factor activity"/>
    <property type="evidence" value="ECO:0007669"/>
    <property type="project" value="InterPro"/>
</dbReference>
<evidence type="ECO:0000259" key="1">
    <source>
        <dbReference type="Pfam" id="PF12802"/>
    </source>
</evidence>
<name>A0A9X2H420_9ACTN</name>
<sequence>MSAADDRASSWTFLTHHARVLVEIARDPDIRLRDIATGIGITERAVQNIVRDLHEGGYLSRDRVGRRNRYSLNLDQHFRYPTEAGLPISLLIDMFTQHDLPDTPKPDELSRDRP</sequence>
<dbReference type="InterPro" id="IPR036390">
    <property type="entry name" value="WH_DNA-bd_sf"/>
</dbReference>
<evidence type="ECO:0000313" key="3">
    <source>
        <dbReference type="Proteomes" id="UP001139648"/>
    </source>
</evidence>